<evidence type="ECO:0000313" key="3">
    <source>
        <dbReference type="EMBL" id="GAG37539.1"/>
    </source>
</evidence>
<dbReference type="PANTHER" id="PTHR42693:SF33">
    <property type="entry name" value="ARYLSULFATASE"/>
    <property type="match status" value="1"/>
</dbReference>
<feature type="non-terminal residue" evidence="3">
    <location>
        <position position="240"/>
    </location>
</feature>
<reference evidence="3" key="1">
    <citation type="journal article" date="2014" name="Front. Microbiol.">
        <title>High frequency of phylogenetically diverse reductive dehalogenase-homologous genes in deep subseafloor sedimentary metagenomes.</title>
        <authorList>
            <person name="Kawai M."/>
            <person name="Futagami T."/>
            <person name="Toyoda A."/>
            <person name="Takaki Y."/>
            <person name="Nishi S."/>
            <person name="Hori S."/>
            <person name="Arai W."/>
            <person name="Tsubouchi T."/>
            <person name="Morono Y."/>
            <person name="Uchiyama I."/>
            <person name="Ito T."/>
            <person name="Fujiyama A."/>
            <person name="Inagaki F."/>
            <person name="Takami H."/>
        </authorList>
    </citation>
    <scope>NUCLEOTIDE SEQUENCE</scope>
    <source>
        <strain evidence="3">Expedition CK06-06</strain>
    </source>
</reference>
<dbReference type="InterPro" id="IPR000917">
    <property type="entry name" value="Sulfatase_N"/>
</dbReference>
<dbReference type="SUPFAM" id="SSF53649">
    <property type="entry name" value="Alkaline phosphatase-like"/>
    <property type="match status" value="1"/>
</dbReference>
<evidence type="ECO:0000256" key="1">
    <source>
        <dbReference type="ARBA" id="ARBA00008779"/>
    </source>
</evidence>
<dbReference type="InterPro" id="IPR050738">
    <property type="entry name" value="Sulfatase"/>
</dbReference>
<protein>
    <recommendedName>
        <fullName evidence="2">Sulfatase N-terminal domain-containing protein</fullName>
    </recommendedName>
</protein>
<dbReference type="EMBL" id="BARS01049861">
    <property type="protein sequence ID" value="GAG37539.1"/>
    <property type="molecule type" value="Genomic_DNA"/>
</dbReference>
<dbReference type="Pfam" id="PF00884">
    <property type="entry name" value="Sulfatase"/>
    <property type="match status" value="1"/>
</dbReference>
<organism evidence="3">
    <name type="scientific">marine sediment metagenome</name>
    <dbReference type="NCBI Taxonomy" id="412755"/>
    <lineage>
        <taxon>unclassified sequences</taxon>
        <taxon>metagenomes</taxon>
        <taxon>ecological metagenomes</taxon>
    </lineage>
</organism>
<evidence type="ECO:0000259" key="2">
    <source>
        <dbReference type="Pfam" id="PF00884"/>
    </source>
</evidence>
<accession>X0X2W2</accession>
<name>X0X2W2_9ZZZZ</name>
<gene>
    <name evidence="3" type="ORF">S01H1_74520</name>
</gene>
<dbReference type="InterPro" id="IPR017850">
    <property type="entry name" value="Alkaline_phosphatase_core_sf"/>
</dbReference>
<dbReference type="GO" id="GO:0004065">
    <property type="term" value="F:arylsulfatase activity"/>
    <property type="evidence" value="ECO:0007669"/>
    <property type="project" value="TreeGrafter"/>
</dbReference>
<dbReference type="Gene3D" id="3.40.720.10">
    <property type="entry name" value="Alkaline Phosphatase, subunit A"/>
    <property type="match status" value="1"/>
</dbReference>
<proteinExistence type="inferred from homology"/>
<comment type="similarity">
    <text evidence="1">Belongs to the sulfatase family.</text>
</comment>
<dbReference type="AlphaFoldDB" id="X0X2W2"/>
<sequence>RHRIHGHLARHDQNAKRGMPDWLDANVPTVTHLLRKAGYATAHFGKWHLGSGDGAPDPGAYGIDDHRTCNSNGPGYEGLQSDPYFRAKSTGLFVDETIRFIEANKDKPFFVNLWTLVPHATLHPTEEDMKPYRNLAPGAKLPYKGALQIYYGTITALDRDVGRLLARLNELGLADDTVVIFSSDNGPEDIHIRNAVHSGVGSPGPFRGRKRSLYEGGVRMPLIVRWPKHVPAGRIETESV</sequence>
<feature type="domain" description="Sulfatase N-terminal" evidence="2">
    <location>
        <begin position="25"/>
        <end position="235"/>
    </location>
</feature>
<dbReference type="PANTHER" id="PTHR42693">
    <property type="entry name" value="ARYLSULFATASE FAMILY MEMBER"/>
    <property type="match status" value="1"/>
</dbReference>
<comment type="caution">
    <text evidence="3">The sequence shown here is derived from an EMBL/GenBank/DDBJ whole genome shotgun (WGS) entry which is preliminary data.</text>
</comment>
<feature type="non-terminal residue" evidence="3">
    <location>
        <position position="1"/>
    </location>
</feature>